<keyword evidence="1" id="KW-0433">Leucine-rich repeat</keyword>
<evidence type="ECO:0000313" key="3">
    <source>
        <dbReference type="EMBL" id="CAG5119732.1"/>
    </source>
</evidence>
<evidence type="ECO:0000256" key="1">
    <source>
        <dbReference type="ARBA" id="ARBA00022614"/>
    </source>
</evidence>
<keyword evidence="2" id="KW-0677">Repeat</keyword>
<dbReference type="AlphaFoldDB" id="A0A8S3YVX5"/>
<evidence type="ECO:0000256" key="2">
    <source>
        <dbReference type="ARBA" id="ARBA00022737"/>
    </source>
</evidence>
<dbReference type="EMBL" id="CAJHNH020000768">
    <property type="protein sequence ID" value="CAG5119732.1"/>
    <property type="molecule type" value="Genomic_DNA"/>
</dbReference>
<dbReference type="OrthoDB" id="6152617at2759"/>
<dbReference type="InterPro" id="IPR003591">
    <property type="entry name" value="Leu-rich_rpt_typical-subtyp"/>
</dbReference>
<dbReference type="InterPro" id="IPR001611">
    <property type="entry name" value="Leu-rich_rpt"/>
</dbReference>
<dbReference type="Pfam" id="PF00560">
    <property type="entry name" value="LRR_1"/>
    <property type="match status" value="1"/>
</dbReference>
<dbReference type="PANTHER" id="PTHR48051:SF1">
    <property type="entry name" value="RAS SUPPRESSOR PROTEIN 1"/>
    <property type="match status" value="1"/>
</dbReference>
<proteinExistence type="predicted"/>
<reference evidence="3" key="1">
    <citation type="submission" date="2021-04" db="EMBL/GenBank/DDBJ databases">
        <authorList>
            <consortium name="Molecular Ecology Group"/>
        </authorList>
    </citation>
    <scope>NUCLEOTIDE SEQUENCE</scope>
</reference>
<dbReference type="SMART" id="SM00369">
    <property type="entry name" value="LRR_TYP"/>
    <property type="match status" value="7"/>
</dbReference>
<keyword evidence="4" id="KW-1185">Reference proteome</keyword>
<sequence length="311" mass="33886">MSLSSWPDWISDFHLLNTLDLSLNPLNSIPDNAFNNLKYSLLHLYLSGTGLTHIPKALSILTNLTSLDLNNNNFTDTSEFTGITASTLSESLSYIDLNSCGLTRMPNFSNFMRLDTIILSNNRISDVPTGSLPSSLTSVYCLNNSLSSVPEDVASMSRLSVLDLSYNRITGIETDSLPSSLTYLRLDINNVTIITNTTFRNLNLLSTLDLSFNPISEISPAAFSDLVSLESLNLLGSHLTEIPLALTRLNPDIHLYFTTTEPLSCPCPAPQVLIKWASAVGTPTVFQYFCGNGQKAKDYLSGQCGQSLAAA</sequence>
<dbReference type="PROSITE" id="PS51450">
    <property type="entry name" value="LRR"/>
    <property type="match status" value="4"/>
</dbReference>
<dbReference type="Gene3D" id="3.80.10.10">
    <property type="entry name" value="Ribonuclease Inhibitor"/>
    <property type="match status" value="3"/>
</dbReference>
<organism evidence="3 4">
    <name type="scientific">Candidula unifasciata</name>
    <dbReference type="NCBI Taxonomy" id="100452"/>
    <lineage>
        <taxon>Eukaryota</taxon>
        <taxon>Metazoa</taxon>
        <taxon>Spiralia</taxon>
        <taxon>Lophotrochozoa</taxon>
        <taxon>Mollusca</taxon>
        <taxon>Gastropoda</taxon>
        <taxon>Heterobranchia</taxon>
        <taxon>Euthyneura</taxon>
        <taxon>Panpulmonata</taxon>
        <taxon>Eupulmonata</taxon>
        <taxon>Stylommatophora</taxon>
        <taxon>Helicina</taxon>
        <taxon>Helicoidea</taxon>
        <taxon>Geomitridae</taxon>
        <taxon>Candidula</taxon>
    </lineage>
</organism>
<dbReference type="InterPro" id="IPR032675">
    <property type="entry name" value="LRR_dom_sf"/>
</dbReference>
<dbReference type="Proteomes" id="UP000678393">
    <property type="component" value="Unassembled WGS sequence"/>
</dbReference>
<protein>
    <recommendedName>
        <fullName evidence="5">L domain-like protein</fullName>
    </recommendedName>
</protein>
<dbReference type="Pfam" id="PF13855">
    <property type="entry name" value="LRR_8"/>
    <property type="match status" value="2"/>
</dbReference>
<name>A0A8S3YVX5_9EUPU</name>
<comment type="caution">
    <text evidence="3">The sequence shown here is derived from an EMBL/GenBank/DDBJ whole genome shotgun (WGS) entry which is preliminary data.</text>
</comment>
<dbReference type="PRINTS" id="PR00019">
    <property type="entry name" value="LEURICHRPT"/>
</dbReference>
<accession>A0A8S3YVX5</accession>
<gene>
    <name evidence="3" type="ORF">CUNI_LOCUS5290</name>
</gene>
<dbReference type="SUPFAM" id="SSF52058">
    <property type="entry name" value="L domain-like"/>
    <property type="match status" value="1"/>
</dbReference>
<dbReference type="PANTHER" id="PTHR48051">
    <property type="match status" value="1"/>
</dbReference>
<dbReference type="InterPro" id="IPR050216">
    <property type="entry name" value="LRR_domain-containing"/>
</dbReference>
<evidence type="ECO:0000313" key="4">
    <source>
        <dbReference type="Proteomes" id="UP000678393"/>
    </source>
</evidence>
<evidence type="ECO:0008006" key="5">
    <source>
        <dbReference type="Google" id="ProtNLM"/>
    </source>
</evidence>
<dbReference type="GO" id="GO:0005737">
    <property type="term" value="C:cytoplasm"/>
    <property type="evidence" value="ECO:0007669"/>
    <property type="project" value="TreeGrafter"/>
</dbReference>